<dbReference type="EMBL" id="JADFTS010000003">
    <property type="protein sequence ID" value="KAF9613466.1"/>
    <property type="molecule type" value="Genomic_DNA"/>
</dbReference>
<feature type="region of interest" description="Disordered" evidence="1">
    <location>
        <begin position="465"/>
        <end position="607"/>
    </location>
</feature>
<protein>
    <recommendedName>
        <fullName evidence="2">Transposase MuDR plant domain-containing protein</fullName>
    </recommendedName>
</protein>
<sequence length="646" mass="72558">MQFTSDESLLYSVVLSGKNGVVLPLLCTEIKMRALMVLFDKKDLIIYIGGSFKPPLDAKEVCHSHYESEWDSLMMREVDGDELNMMDFTKDILKLVQVAVGLQLSYITNGKLVYVNTDGELLQMWGLLAPSKDGFCRIYPDLDLGGVDDFLVMTRRISTPTPNGLSQLSQAEEGDDITLLEIKRRGCEESVIIDEEEENFWAELARLKATGFEDELDDDLERERVPLVVPANPSVQVGTAIIIDEMEMPRTEVVELKLGMEWPTITALRHNIRTICIQNRFEVFLVKDESYRIRALCKCIGCPWLAYWRRKDDGFTMKLKTLFNVHTCSADTDHKNSMADANWVSRVMEDHMKVHYKSTTPRNIIDEVRQKYHVAISYWTAWHARIKCLTQIHGDYGESYNLVSVLCDQDPNNYVFPPPYVRGIGRPKKNRRRDEDEGLKPNKKKRKCSKCKVEGHNAKTCKGLAAEKNGRAKGKKKDRQAAPSQASATQVAAPSQASTTQVAAPSQASTNQVAAPSQATKLLASTSTGKKPMTRGKVAATTEASASVTQSKSSEDKELDNPKRGPHHRHTFRDFLEKQKTENNKTSKGLITADKVTTFKPPPPPKRNIQAIGGFGQSHGDIQANIATSSYLAYRQKFKVIKDHGK</sequence>
<organism evidence="3 4">
    <name type="scientific">Coptis chinensis</name>
    <dbReference type="NCBI Taxonomy" id="261450"/>
    <lineage>
        <taxon>Eukaryota</taxon>
        <taxon>Viridiplantae</taxon>
        <taxon>Streptophyta</taxon>
        <taxon>Embryophyta</taxon>
        <taxon>Tracheophyta</taxon>
        <taxon>Spermatophyta</taxon>
        <taxon>Magnoliopsida</taxon>
        <taxon>Ranunculales</taxon>
        <taxon>Ranunculaceae</taxon>
        <taxon>Coptidoideae</taxon>
        <taxon>Coptis</taxon>
    </lineage>
</organism>
<evidence type="ECO:0000313" key="3">
    <source>
        <dbReference type="EMBL" id="KAF9613466.1"/>
    </source>
</evidence>
<evidence type="ECO:0000256" key="1">
    <source>
        <dbReference type="SAM" id="MobiDB-lite"/>
    </source>
</evidence>
<dbReference type="PANTHER" id="PTHR31973">
    <property type="entry name" value="POLYPROTEIN, PUTATIVE-RELATED"/>
    <property type="match status" value="1"/>
</dbReference>
<keyword evidence="4" id="KW-1185">Reference proteome</keyword>
<feature type="compositionally biased region" description="Basic and acidic residues" evidence="1">
    <location>
        <begin position="572"/>
        <end position="585"/>
    </location>
</feature>
<feature type="compositionally biased region" description="Polar residues" evidence="1">
    <location>
        <begin position="482"/>
        <end position="529"/>
    </location>
</feature>
<gene>
    <name evidence="3" type="ORF">IFM89_008313</name>
</gene>
<dbReference type="Pfam" id="PF03108">
    <property type="entry name" value="DBD_Tnp_Mut"/>
    <property type="match status" value="1"/>
</dbReference>
<feature type="region of interest" description="Disordered" evidence="1">
    <location>
        <begin position="418"/>
        <end position="451"/>
    </location>
</feature>
<evidence type="ECO:0000313" key="4">
    <source>
        <dbReference type="Proteomes" id="UP000631114"/>
    </source>
</evidence>
<comment type="caution">
    <text evidence="3">The sequence shown here is derived from an EMBL/GenBank/DDBJ whole genome shotgun (WGS) entry which is preliminary data.</text>
</comment>
<proteinExistence type="predicted"/>
<dbReference type="OrthoDB" id="1247720at2759"/>
<feature type="domain" description="Transposase MuDR plant" evidence="2">
    <location>
        <begin position="255"/>
        <end position="305"/>
    </location>
</feature>
<evidence type="ECO:0000259" key="2">
    <source>
        <dbReference type="Pfam" id="PF03108"/>
    </source>
</evidence>
<accession>A0A835M7F1</accession>
<dbReference type="Proteomes" id="UP000631114">
    <property type="component" value="Unassembled WGS sequence"/>
</dbReference>
<dbReference type="AlphaFoldDB" id="A0A835M7F1"/>
<reference evidence="3 4" key="1">
    <citation type="submission" date="2020-10" db="EMBL/GenBank/DDBJ databases">
        <title>The Coptis chinensis genome and diversification of protoberbering-type alkaloids.</title>
        <authorList>
            <person name="Wang B."/>
            <person name="Shu S."/>
            <person name="Song C."/>
            <person name="Liu Y."/>
        </authorList>
    </citation>
    <scope>NUCLEOTIDE SEQUENCE [LARGE SCALE GENOMIC DNA]</scope>
    <source>
        <strain evidence="3">HL-2020</strain>
        <tissue evidence="3">Leaf</tissue>
    </source>
</reference>
<feature type="compositionally biased region" description="Basic and acidic residues" evidence="1">
    <location>
        <begin position="553"/>
        <end position="563"/>
    </location>
</feature>
<name>A0A835M7F1_9MAGN</name>
<dbReference type="InterPro" id="IPR004332">
    <property type="entry name" value="Transposase_MuDR"/>
</dbReference>
<dbReference type="PANTHER" id="PTHR31973:SF187">
    <property type="entry name" value="MUTATOR TRANSPOSASE MUDRA PROTEIN"/>
    <property type="match status" value="1"/>
</dbReference>
<feature type="compositionally biased region" description="Basic residues" evidence="1">
    <location>
        <begin position="441"/>
        <end position="450"/>
    </location>
</feature>
<feature type="compositionally biased region" description="Low complexity" evidence="1">
    <location>
        <begin position="538"/>
        <end position="549"/>
    </location>
</feature>